<gene>
    <name evidence="7" type="ORF">FRACA_2310004</name>
</gene>
<dbReference type="AlphaFoldDB" id="A0A2I2KRG0"/>
<dbReference type="EMBL" id="FZMO01000148">
    <property type="protein sequence ID" value="SNQ48258.1"/>
    <property type="molecule type" value="Genomic_DNA"/>
</dbReference>
<evidence type="ECO:0000256" key="4">
    <source>
        <dbReference type="ARBA" id="ARBA00023163"/>
    </source>
</evidence>
<feature type="domain" description="HTH tetR-type" evidence="6">
    <location>
        <begin position="8"/>
        <end position="68"/>
    </location>
</feature>
<reference evidence="7 8" key="1">
    <citation type="submission" date="2017-06" db="EMBL/GenBank/DDBJ databases">
        <authorList>
            <person name="Kim H.J."/>
            <person name="Triplett B.A."/>
        </authorList>
    </citation>
    <scope>NUCLEOTIDE SEQUENCE [LARGE SCALE GENOMIC DNA]</scope>
    <source>
        <strain evidence="7">FRACA_ARgP5</strain>
    </source>
</reference>
<dbReference type="GO" id="GO:0000976">
    <property type="term" value="F:transcription cis-regulatory region binding"/>
    <property type="evidence" value="ECO:0007669"/>
    <property type="project" value="TreeGrafter"/>
</dbReference>
<dbReference type="OrthoDB" id="9816296at2"/>
<name>A0A2I2KRG0_9ACTN</name>
<proteinExistence type="predicted"/>
<dbReference type="Pfam" id="PF00440">
    <property type="entry name" value="TetR_N"/>
    <property type="match status" value="1"/>
</dbReference>
<dbReference type="SUPFAM" id="SSF48498">
    <property type="entry name" value="Tetracyclin repressor-like, C-terminal domain"/>
    <property type="match status" value="1"/>
</dbReference>
<evidence type="ECO:0000313" key="7">
    <source>
        <dbReference type="EMBL" id="SNQ48258.1"/>
    </source>
</evidence>
<dbReference type="SUPFAM" id="SSF46689">
    <property type="entry name" value="Homeodomain-like"/>
    <property type="match status" value="1"/>
</dbReference>
<dbReference type="GO" id="GO:0003700">
    <property type="term" value="F:DNA-binding transcription factor activity"/>
    <property type="evidence" value="ECO:0007669"/>
    <property type="project" value="TreeGrafter"/>
</dbReference>
<evidence type="ECO:0000256" key="5">
    <source>
        <dbReference type="PROSITE-ProRule" id="PRU00335"/>
    </source>
</evidence>
<dbReference type="InterPro" id="IPR039538">
    <property type="entry name" value="BetI_C"/>
</dbReference>
<dbReference type="PANTHER" id="PTHR30055">
    <property type="entry name" value="HTH-TYPE TRANSCRIPTIONAL REGULATOR RUTR"/>
    <property type="match status" value="1"/>
</dbReference>
<keyword evidence="1" id="KW-0678">Repressor</keyword>
<evidence type="ECO:0000313" key="8">
    <source>
        <dbReference type="Proteomes" id="UP000234331"/>
    </source>
</evidence>
<dbReference type="RefSeq" id="WP_101831965.1">
    <property type="nucleotide sequence ID" value="NZ_FZMO01000148.1"/>
</dbReference>
<keyword evidence="3 5" id="KW-0238">DNA-binding</keyword>
<evidence type="ECO:0000256" key="3">
    <source>
        <dbReference type="ARBA" id="ARBA00023125"/>
    </source>
</evidence>
<keyword evidence="8" id="KW-1185">Reference proteome</keyword>
<organism evidence="7 8">
    <name type="scientific">Frankia canadensis</name>
    <dbReference type="NCBI Taxonomy" id="1836972"/>
    <lineage>
        <taxon>Bacteria</taxon>
        <taxon>Bacillati</taxon>
        <taxon>Actinomycetota</taxon>
        <taxon>Actinomycetes</taxon>
        <taxon>Frankiales</taxon>
        <taxon>Frankiaceae</taxon>
        <taxon>Frankia</taxon>
    </lineage>
</organism>
<dbReference type="Pfam" id="PF13977">
    <property type="entry name" value="TetR_C_6"/>
    <property type="match status" value="1"/>
</dbReference>
<evidence type="ECO:0000259" key="6">
    <source>
        <dbReference type="PROSITE" id="PS50977"/>
    </source>
</evidence>
<dbReference type="PROSITE" id="PS50977">
    <property type="entry name" value="HTH_TETR_2"/>
    <property type="match status" value="1"/>
</dbReference>
<dbReference type="InterPro" id="IPR036271">
    <property type="entry name" value="Tet_transcr_reg_TetR-rel_C_sf"/>
</dbReference>
<dbReference type="Gene3D" id="1.10.357.10">
    <property type="entry name" value="Tetracycline Repressor, domain 2"/>
    <property type="match status" value="1"/>
</dbReference>
<dbReference type="InterPro" id="IPR009057">
    <property type="entry name" value="Homeodomain-like_sf"/>
</dbReference>
<dbReference type="Proteomes" id="UP000234331">
    <property type="component" value="Unassembled WGS sequence"/>
</dbReference>
<accession>A0A2I2KRG0</accession>
<feature type="DNA-binding region" description="H-T-H motif" evidence="5">
    <location>
        <begin position="31"/>
        <end position="50"/>
    </location>
</feature>
<protein>
    <submittedName>
        <fullName evidence="7">Transcriptional regulator</fullName>
    </submittedName>
</protein>
<sequence length="202" mass="22250">MPKRVDHEQRRRHIADALLRVAATRGLHTAGFREVAAEAGVSVRLVQYYFQTKEQLLLFGLRRVGEQFAERVLPRLAAAGLPAAGRERIEFVLLATLPLDAESRSLHVLYNQYFALALTDPSLAAQPYGSDPDALEAWLIKQLRACQADGRLPPEQDLADEALAILALGVGLGNAILGGRRSADDARRVLARHLDHRLGPPR</sequence>
<keyword evidence="2" id="KW-0805">Transcription regulation</keyword>
<dbReference type="InterPro" id="IPR050109">
    <property type="entry name" value="HTH-type_TetR-like_transc_reg"/>
</dbReference>
<evidence type="ECO:0000256" key="1">
    <source>
        <dbReference type="ARBA" id="ARBA00022491"/>
    </source>
</evidence>
<dbReference type="InterPro" id="IPR001647">
    <property type="entry name" value="HTH_TetR"/>
</dbReference>
<evidence type="ECO:0000256" key="2">
    <source>
        <dbReference type="ARBA" id="ARBA00023015"/>
    </source>
</evidence>
<keyword evidence="4" id="KW-0804">Transcription</keyword>
<dbReference type="PANTHER" id="PTHR30055:SF234">
    <property type="entry name" value="HTH-TYPE TRANSCRIPTIONAL REGULATOR BETI"/>
    <property type="match status" value="1"/>
</dbReference>